<dbReference type="InterPro" id="IPR036388">
    <property type="entry name" value="WH-like_DNA-bd_sf"/>
</dbReference>
<evidence type="ECO:0000313" key="3">
    <source>
        <dbReference type="EMBL" id="MFC6199394.1"/>
    </source>
</evidence>
<dbReference type="InterPro" id="IPR053843">
    <property type="entry name" value="DnaD_N"/>
</dbReference>
<evidence type="ECO:0000313" key="4">
    <source>
        <dbReference type="Proteomes" id="UP001596303"/>
    </source>
</evidence>
<dbReference type="InterPro" id="IPR036390">
    <property type="entry name" value="WH_DNA-bd_sf"/>
</dbReference>
<evidence type="ECO:0000259" key="2">
    <source>
        <dbReference type="Pfam" id="PF21984"/>
    </source>
</evidence>
<evidence type="ECO:0000256" key="1">
    <source>
        <dbReference type="SAM" id="MobiDB-lite"/>
    </source>
</evidence>
<feature type="domain" description="DnaD N-terminal" evidence="2">
    <location>
        <begin position="41"/>
        <end position="137"/>
    </location>
</feature>
<dbReference type="EMBL" id="JBHSSW010000028">
    <property type="protein sequence ID" value="MFC6199394.1"/>
    <property type="molecule type" value="Genomic_DNA"/>
</dbReference>
<organism evidence="3 4">
    <name type="scientific">Ponticaulis profundi</name>
    <dbReference type="NCBI Taxonomy" id="2665222"/>
    <lineage>
        <taxon>Bacteria</taxon>
        <taxon>Pseudomonadati</taxon>
        <taxon>Pseudomonadota</taxon>
        <taxon>Alphaproteobacteria</taxon>
        <taxon>Hyphomonadales</taxon>
        <taxon>Hyphomonadaceae</taxon>
        <taxon>Ponticaulis</taxon>
    </lineage>
</organism>
<feature type="compositionally biased region" description="Basic and acidic residues" evidence="1">
    <location>
        <begin position="145"/>
        <end position="158"/>
    </location>
</feature>
<feature type="compositionally biased region" description="Basic and acidic residues" evidence="1">
    <location>
        <begin position="1"/>
        <end position="10"/>
    </location>
</feature>
<keyword evidence="4" id="KW-1185">Reference proteome</keyword>
<dbReference type="Gene3D" id="1.10.10.10">
    <property type="entry name" value="Winged helix-like DNA-binding domain superfamily/Winged helix DNA-binding domain"/>
    <property type="match status" value="1"/>
</dbReference>
<reference evidence="4" key="1">
    <citation type="journal article" date="2019" name="Int. J. Syst. Evol. Microbiol.">
        <title>The Global Catalogue of Microorganisms (GCM) 10K type strain sequencing project: providing services to taxonomists for standard genome sequencing and annotation.</title>
        <authorList>
            <consortium name="The Broad Institute Genomics Platform"/>
            <consortium name="The Broad Institute Genome Sequencing Center for Infectious Disease"/>
            <person name="Wu L."/>
            <person name="Ma J."/>
        </authorList>
    </citation>
    <scope>NUCLEOTIDE SEQUENCE [LARGE SCALE GENOMIC DNA]</scope>
    <source>
        <strain evidence="4">CGMCC-1.15741</strain>
    </source>
</reference>
<feature type="region of interest" description="Disordered" evidence="1">
    <location>
        <begin position="145"/>
        <end position="166"/>
    </location>
</feature>
<comment type="caution">
    <text evidence="3">The sequence shown here is derived from an EMBL/GenBank/DDBJ whole genome shotgun (WGS) entry which is preliminary data.</text>
</comment>
<sequence>MSENTTKSDDPPEGFSEDSPDKKLLEKRWGKEVFANGYLVIPSILLRAQARLHIDCVELAVLLHLLDHWWSDDKMPFPSKRRLGERLGRSAKTIQRAMVRLEEEGLIRRKARKNSAGGQTSNLYDLTPLVEKLQPIAKEMLEAKADAKQTIRSSERPGHKLRKAAN</sequence>
<gene>
    <name evidence="3" type="ORF">ACFQDM_15010</name>
</gene>
<dbReference type="RefSeq" id="WP_377380410.1">
    <property type="nucleotide sequence ID" value="NZ_JBHSSW010000028.1"/>
</dbReference>
<dbReference type="Proteomes" id="UP001596303">
    <property type="component" value="Unassembled WGS sequence"/>
</dbReference>
<dbReference type="Pfam" id="PF21984">
    <property type="entry name" value="DnaD_N"/>
    <property type="match status" value="1"/>
</dbReference>
<accession>A0ABW1SCZ6</accession>
<protein>
    <submittedName>
        <fullName evidence="3">Helix-turn-helix domain-containing protein</fullName>
    </submittedName>
</protein>
<dbReference type="SUPFAM" id="SSF46785">
    <property type="entry name" value="Winged helix' DNA-binding domain"/>
    <property type="match status" value="1"/>
</dbReference>
<proteinExistence type="predicted"/>
<feature type="region of interest" description="Disordered" evidence="1">
    <location>
        <begin position="1"/>
        <end position="21"/>
    </location>
</feature>
<name>A0ABW1SCZ6_9PROT</name>